<keyword evidence="2" id="KW-1185">Reference proteome</keyword>
<sequence>MNQGNAIKILRKPYAHYDEETWIDDGYAIKKENHCSIIKEEKQTEILEILEIKKVVFQPLSLDEHAIIEKNSSMSIELTKNKRVERKISK</sequence>
<proteinExistence type="predicted"/>
<evidence type="ECO:0000313" key="2">
    <source>
        <dbReference type="Proteomes" id="UP000325155"/>
    </source>
</evidence>
<evidence type="ECO:0000313" key="1">
    <source>
        <dbReference type="EMBL" id="QEK37932.1"/>
    </source>
</evidence>
<name>A0A5C0UF93_9PROT</name>
<dbReference type="EMBL" id="CP043315">
    <property type="protein sequence ID" value="QEK37932.1"/>
    <property type="molecule type" value="Genomic_DNA"/>
</dbReference>
<gene>
    <name evidence="1" type="ORF">FZC35_00855</name>
</gene>
<dbReference type="AlphaFoldDB" id="A0A5C0UF93"/>
<reference evidence="1 2" key="1">
    <citation type="submission" date="2019-08" db="EMBL/GenBank/DDBJ databases">
        <title>Highly reduced genomes of protist endosymbionts show evolutionary convergence.</title>
        <authorList>
            <person name="George E."/>
            <person name="Husnik F."/>
            <person name="Tashyreva D."/>
            <person name="Prokopchuk G."/>
            <person name="Horak A."/>
            <person name="Kwong W.K."/>
            <person name="Lukes J."/>
            <person name="Keeling P.J."/>
        </authorList>
    </citation>
    <scope>NUCLEOTIDE SEQUENCE [LARGE SCALE GENOMIC DNA]</scope>
    <source>
        <strain evidence="1">1605</strain>
    </source>
</reference>
<dbReference type="KEGG" id="cip:FZC35_00855"/>
<accession>A0A5C0UF93</accession>
<dbReference type="Proteomes" id="UP000325155">
    <property type="component" value="Chromosome"/>
</dbReference>
<organism evidence="1 2">
    <name type="scientific">Candidatus Cytomitobacter indipagum</name>
    <dbReference type="NCBI Taxonomy" id="2601575"/>
    <lineage>
        <taxon>Bacteria</taxon>
        <taxon>Pseudomonadati</taxon>
        <taxon>Pseudomonadota</taxon>
        <taxon>Alphaproteobacteria</taxon>
        <taxon>Holosporales</taxon>
        <taxon>Holosporaceae</taxon>
        <taxon>Candidatus Cytomitobacter</taxon>
    </lineage>
</organism>
<protein>
    <submittedName>
        <fullName evidence="1">Uncharacterized protein</fullName>
    </submittedName>
</protein>
<dbReference type="RefSeq" id="WP_148980779.1">
    <property type="nucleotide sequence ID" value="NZ_CP043315.1"/>
</dbReference>